<dbReference type="Proteomes" id="UP001151760">
    <property type="component" value="Unassembled WGS sequence"/>
</dbReference>
<organism evidence="2 3">
    <name type="scientific">Tanacetum coccineum</name>
    <dbReference type="NCBI Taxonomy" id="301880"/>
    <lineage>
        <taxon>Eukaryota</taxon>
        <taxon>Viridiplantae</taxon>
        <taxon>Streptophyta</taxon>
        <taxon>Embryophyta</taxon>
        <taxon>Tracheophyta</taxon>
        <taxon>Spermatophyta</taxon>
        <taxon>Magnoliopsida</taxon>
        <taxon>eudicotyledons</taxon>
        <taxon>Gunneridae</taxon>
        <taxon>Pentapetalae</taxon>
        <taxon>asterids</taxon>
        <taxon>campanulids</taxon>
        <taxon>Asterales</taxon>
        <taxon>Asteraceae</taxon>
        <taxon>Asteroideae</taxon>
        <taxon>Anthemideae</taxon>
        <taxon>Anthemidinae</taxon>
        <taxon>Tanacetum</taxon>
    </lineage>
</organism>
<dbReference type="EMBL" id="BQNB010020381">
    <property type="protein sequence ID" value="GJT95362.1"/>
    <property type="molecule type" value="Genomic_DNA"/>
</dbReference>
<accession>A0ABQ5I7T9</accession>
<comment type="caution">
    <text evidence="2">The sequence shown here is derived from an EMBL/GenBank/DDBJ whole genome shotgun (WGS) entry which is preliminary data.</text>
</comment>
<name>A0ABQ5I7T9_9ASTR</name>
<sequence length="626" mass="72156">MSKNIKESSEFKYHLGCKEINLSHMCFADDLLVLCNGNKGSLEVVKRSLDEFSHVSGLNPNLGKSIIFFGSIKDSEKVELLKILPFKCGKLPVRYLGVPLLSKKLSVKDCKPLIDKVEERVSCWRNKTLSYAGRIQLLASVLSSMQIYWASVYLLPLSVIKDLDKLFKKFLWNSGDSAQGKARVAWKMVCRPKTQGGLGIKPLKQWNEVLLIRKSIWEVDMEKSDSWGWKSMLKIRDYIKDHVCKRDIYDARIKDTMKVADMMVDNNWNWPEGWLSKFPLLSSVNPPNSLNDKEDQIMWVDNNDKRDKFSTSQAWLSIRDDWPNVQWHNVVWYSQLIPKHAFIFWLAIQDKLLTQDRMAKWKDITDLKCPLCKKCADSHDHLFFKCEFASQVWNEMLKKTIILGGMVSLKEIVDNISKERGKNSIGVVINKLVLAATVYMIWKERNQRLFRDEAKTVDAICNLIYEQVRNKLMTLKVKQSINVIKEASKWDLQWSNMVLIALWVKAGYGMDIKCIDHLGIVDGPDSRLGNVAEWDCFPEQILAVFGEDLSENRSFTSCLVMPPVRASMIRGWDPLVIGRVFVEENVARHEGFSMVTQLTNLDTLSKDHGWMMRVYSSCYGYMSSQG</sequence>
<proteinExistence type="predicted"/>
<keyword evidence="2" id="KW-0695">RNA-directed DNA polymerase</keyword>
<reference evidence="2" key="1">
    <citation type="journal article" date="2022" name="Int. J. Mol. Sci.">
        <title>Draft Genome of Tanacetum Coccineum: Genomic Comparison of Closely Related Tanacetum-Family Plants.</title>
        <authorList>
            <person name="Yamashiro T."/>
            <person name="Shiraishi A."/>
            <person name="Nakayama K."/>
            <person name="Satake H."/>
        </authorList>
    </citation>
    <scope>NUCLEOTIDE SEQUENCE</scope>
</reference>
<gene>
    <name evidence="2" type="ORF">Tco_1090880</name>
</gene>
<reference evidence="2" key="2">
    <citation type="submission" date="2022-01" db="EMBL/GenBank/DDBJ databases">
        <authorList>
            <person name="Yamashiro T."/>
            <person name="Shiraishi A."/>
            <person name="Satake H."/>
            <person name="Nakayama K."/>
        </authorList>
    </citation>
    <scope>NUCLEOTIDE SEQUENCE</scope>
</reference>
<feature type="domain" description="Reverse transcriptase zinc-binding" evidence="1">
    <location>
        <begin position="309"/>
        <end position="393"/>
    </location>
</feature>
<dbReference type="PANTHER" id="PTHR33116:SF84">
    <property type="entry name" value="RNA-DIRECTED DNA POLYMERASE"/>
    <property type="match status" value="1"/>
</dbReference>
<dbReference type="PANTHER" id="PTHR33116">
    <property type="entry name" value="REVERSE TRANSCRIPTASE ZINC-BINDING DOMAIN-CONTAINING PROTEIN-RELATED-RELATED"/>
    <property type="match status" value="1"/>
</dbReference>
<keyword evidence="2" id="KW-0808">Transferase</keyword>
<evidence type="ECO:0000259" key="1">
    <source>
        <dbReference type="Pfam" id="PF13966"/>
    </source>
</evidence>
<dbReference type="Pfam" id="PF13966">
    <property type="entry name" value="zf-RVT"/>
    <property type="match status" value="1"/>
</dbReference>
<protein>
    <submittedName>
        <fullName evidence="2">RNA-directed DNA polymerase, eukaryota, reverse transcriptase zinc-binding domain protein</fullName>
    </submittedName>
</protein>
<keyword evidence="3" id="KW-1185">Reference proteome</keyword>
<keyword evidence="2" id="KW-0548">Nucleotidyltransferase</keyword>
<dbReference type="GO" id="GO:0003964">
    <property type="term" value="F:RNA-directed DNA polymerase activity"/>
    <property type="evidence" value="ECO:0007669"/>
    <property type="project" value="UniProtKB-KW"/>
</dbReference>
<evidence type="ECO:0000313" key="3">
    <source>
        <dbReference type="Proteomes" id="UP001151760"/>
    </source>
</evidence>
<dbReference type="InterPro" id="IPR026960">
    <property type="entry name" value="RVT-Znf"/>
</dbReference>
<evidence type="ECO:0000313" key="2">
    <source>
        <dbReference type="EMBL" id="GJT95362.1"/>
    </source>
</evidence>